<keyword evidence="9 12" id="KW-0949">S-adenosyl-L-methionine</keyword>
<reference evidence="15 16" key="1">
    <citation type="submission" date="2020-07" db="EMBL/GenBank/DDBJ databases">
        <title>Sequencing the genomes of 1000 actinobacteria strains.</title>
        <authorList>
            <person name="Klenk H.-P."/>
        </authorList>
    </citation>
    <scope>NUCLEOTIDE SEQUENCE [LARGE SCALE GENOMIC DNA]</scope>
    <source>
        <strain evidence="15 16">DSM 15475</strain>
    </source>
</reference>
<dbReference type="PANTHER" id="PTHR30027">
    <property type="entry name" value="RIBOSOMAL RNA SMALL SUBUNIT METHYLTRANSFERASE E"/>
    <property type="match status" value="1"/>
</dbReference>
<evidence type="ECO:0000256" key="12">
    <source>
        <dbReference type="PIRNR" id="PIRNR015601"/>
    </source>
</evidence>
<evidence type="ECO:0000256" key="2">
    <source>
        <dbReference type="ARBA" id="ARBA00005528"/>
    </source>
</evidence>
<evidence type="ECO:0000256" key="1">
    <source>
        <dbReference type="ARBA" id="ARBA00004496"/>
    </source>
</evidence>
<comment type="subcellular location">
    <subcellularLocation>
        <location evidence="1 12">Cytoplasm</location>
    </subcellularLocation>
</comment>
<evidence type="ECO:0000256" key="7">
    <source>
        <dbReference type="ARBA" id="ARBA00022603"/>
    </source>
</evidence>
<dbReference type="EC" id="2.1.1.193" evidence="3 12"/>
<dbReference type="CDD" id="cd18084">
    <property type="entry name" value="RsmE-like"/>
    <property type="match status" value="1"/>
</dbReference>
<dbReference type="InterPro" id="IPR029028">
    <property type="entry name" value="Alpha/beta_knot_MTases"/>
</dbReference>
<keyword evidence="6 12" id="KW-0698">rRNA processing</keyword>
<comment type="catalytic activity">
    <reaction evidence="11 12">
        <text>uridine(1498) in 16S rRNA + S-adenosyl-L-methionine = N(3)-methyluridine(1498) in 16S rRNA + S-adenosyl-L-homocysteine + H(+)</text>
        <dbReference type="Rhea" id="RHEA:42920"/>
        <dbReference type="Rhea" id="RHEA-COMP:10283"/>
        <dbReference type="Rhea" id="RHEA-COMP:10284"/>
        <dbReference type="ChEBI" id="CHEBI:15378"/>
        <dbReference type="ChEBI" id="CHEBI:57856"/>
        <dbReference type="ChEBI" id="CHEBI:59789"/>
        <dbReference type="ChEBI" id="CHEBI:65315"/>
        <dbReference type="ChEBI" id="CHEBI:74502"/>
        <dbReference type="EC" id="2.1.1.193"/>
    </reaction>
</comment>
<dbReference type="InterPro" id="IPR046887">
    <property type="entry name" value="RsmE_PUA-like"/>
</dbReference>
<dbReference type="AlphaFoldDB" id="A0A7Z0GNV9"/>
<dbReference type="NCBIfam" id="TIGR00046">
    <property type="entry name" value="RsmE family RNA methyltransferase"/>
    <property type="match status" value="1"/>
</dbReference>
<dbReference type="InterPro" id="IPR015947">
    <property type="entry name" value="PUA-like_sf"/>
</dbReference>
<evidence type="ECO:0000313" key="16">
    <source>
        <dbReference type="Proteomes" id="UP000535437"/>
    </source>
</evidence>
<keyword evidence="8 12" id="KW-0808">Transferase</keyword>
<evidence type="ECO:0000256" key="3">
    <source>
        <dbReference type="ARBA" id="ARBA00012328"/>
    </source>
</evidence>
<dbReference type="InterPro" id="IPR006700">
    <property type="entry name" value="RsmE"/>
</dbReference>
<dbReference type="NCBIfam" id="NF008693">
    <property type="entry name" value="PRK11713.2-3"/>
    <property type="match status" value="1"/>
</dbReference>
<gene>
    <name evidence="15" type="ORF">HNR09_002847</name>
</gene>
<feature type="domain" description="Ribosomal RNA small subunit methyltransferase E methyltransferase" evidence="13">
    <location>
        <begin position="80"/>
        <end position="246"/>
    </location>
</feature>
<evidence type="ECO:0000256" key="11">
    <source>
        <dbReference type="ARBA" id="ARBA00047944"/>
    </source>
</evidence>
<protein>
    <recommendedName>
        <fullName evidence="4 12">Ribosomal RNA small subunit methyltransferase E</fullName>
        <ecNumber evidence="3 12">2.1.1.193</ecNumber>
    </recommendedName>
</protein>
<dbReference type="PANTHER" id="PTHR30027:SF3">
    <property type="entry name" value="16S RRNA (URACIL(1498)-N(3))-METHYLTRANSFERASE"/>
    <property type="match status" value="1"/>
</dbReference>
<feature type="domain" description="Ribosomal RNA small subunit methyltransferase E PUA-like" evidence="14">
    <location>
        <begin position="24"/>
        <end position="70"/>
    </location>
</feature>
<dbReference type="GO" id="GO:0070042">
    <property type="term" value="F:rRNA (uridine-N3-)-methyltransferase activity"/>
    <property type="evidence" value="ECO:0007669"/>
    <property type="project" value="TreeGrafter"/>
</dbReference>
<dbReference type="Proteomes" id="UP000535437">
    <property type="component" value="Unassembled WGS sequence"/>
</dbReference>
<evidence type="ECO:0000259" key="13">
    <source>
        <dbReference type="Pfam" id="PF04452"/>
    </source>
</evidence>
<keyword evidence="5 12" id="KW-0963">Cytoplasm</keyword>
<evidence type="ECO:0000256" key="10">
    <source>
        <dbReference type="ARBA" id="ARBA00025699"/>
    </source>
</evidence>
<keyword evidence="16" id="KW-1185">Reference proteome</keyword>
<evidence type="ECO:0000259" key="14">
    <source>
        <dbReference type="Pfam" id="PF20260"/>
    </source>
</evidence>
<evidence type="ECO:0000256" key="6">
    <source>
        <dbReference type="ARBA" id="ARBA00022552"/>
    </source>
</evidence>
<dbReference type="SUPFAM" id="SSF88697">
    <property type="entry name" value="PUA domain-like"/>
    <property type="match status" value="1"/>
</dbReference>
<comment type="function">
    <text evidence="10 12">Specifically methylates the N3 position of the uracil ring of uridine 1498 (m3U1498) in 16S rRNA. Acts on the fully assembled 30S ribosomal subunit.</text>
</comment>
<evidence type="ECO:0000256" key="4">
    <source>
        <dbReference type="ARBA" id="ARBA00013673"/>
    </source>
</evidence>
<organism evidence="15 16">
    <name type="scientific">Nesterenkonia xinjiangensis</name>
    <dbReference type="NCBI Taxonomy" id="225327"/>
    <lineage>
        <taxon>Bacteria</taxon>
        <taxon>Bacillati</taxon>
        <taxon>Actinomycetota</taxon>
        <taxon>Actinomycetes</taxon>
        <taxon>Micrococcales</taxon>
        <taxon>Micrococcaceae</taxon>
        <taxon>Nesterenkonia</taxon>
    </lineage>
</organism>
<comment type="similarity">
    <text evidence="2 12">Belongs to the RNA methyltransferase RsmE family.</text>
</comment>
<evidence type="ECO:0000256" key="5">
    <source>
        <dbReference type="ARBA" id="ARBA00022490"/>
    </source>
</evidence>
<dbReference type="RefSeq" id="WP_179542656.1">
    <property type="nucleotide sequence ID" value="NZ_BAAALL010000001.1"/>
</dbReference>
<dbReference type="PIRSF" id="PIRSF015601">
    <property type="entry name" value="MTase_slr0722"/>
    <property type="match status" value="1"/>
</dbReference>
<dbReference type="Gene3D" id="3.40.1280.10">
    <property type="match status" value="1"/>
</dbReference>
<dbReference type="InterPro" id="IPR046886">
    <property type="entry name" value="RsmE_MTase_dom"/>
</dbReference>
<dbReference type="EMBL" id="JACCFY010000001">
    <property type="protein sequence ID" value="NYJ79436.1"/>
    <property type="molecule type" value="Genomic_DNA"/>
</dbReference>
<dbReference type="SUPFAM" id="SSF75217">
    <property type="entry name" value="alpha/beta knot"/>
    <property type="match status" value="1"/>
</dbReference>
<evidence type="ECO:0000256" key="9">
    <source>
        <dbReference type="ARBA" id="ARBA00022691"/>
    </source>
</evidence>
<evidence type="ECO:0000256" key="8">
    <source>
        <dbReference type="ARBA" id="ARBA00022679"/>
    </source>
</evidence>
<dbReference type="GO" id="GO:0070475">
    <property type="term" value="P:rRNA base methylation"/>
    <property type="evidence" value="ECO:0007669"/>
    <property type="project" value="TreeGrafter"/>
</dbReference>
<name>A0A7Z0GNV9_9MICC</name>
<evidence type="ECO:0000313" key="15">
    <source>
        <dbReference type="EMBL" id="NYJ79436.1"/>
    </source>
</evidence>
<dbReference type="Pfam" id="PF04452">
    <property type="entry name" value="Methyltrans_RNA"/>
    <property type="match status" value="1"/>
</dbReference>
<sequence length="270" mass="29049">MTAPLFHLEPGRLDGVEVGGQVVLDGAEGHHAATVMRLSSGEEIQLSDTRRLRVTGEVIEAARGELTVVVSDVRREPLERPRLVLVQALAKDRRDLQAVESATELGIEAVVPWEAERSVARWKAGREAKKHAEWVSIVRTAAKQTRRTAVPEVEQLHTTAQYCRRIVEQAGVAVVVLHETEERSLDGALRELNAVDAEELHLVVGPEGGITPGEIERLVSSGARVARLGRTVLRSSTAGPAALAGVQVLLGRWSGPGSPEAGASGPVRRQ</sequence>
<dbReference type="Pfam" id="PF20260">
    <property type="entry name" value="PUA_4"/>
    <property type="match status" value="1"/>
</dbReference>
<proteinExistence type="inferred from homology"/>
<dbReference type="InterPro" id="IPR029026">
    <property type="entry name" value="tRNA_m1G_MTases_N"/>
</dbReference>
<comment type="caution">
    <text evidence="15">The sequence shown here is derived from an EMBL/GenBank/DDBJ whole genome shotgun (WGS) entry which is preliminary data.</text>
</comment>
<dbReference type="Gene3D" id="2.40.240.20">
    <property type="entry name" value="Hypothetical PUA domain-like, domain 1"/>
    <property type="match status" value="1"/>
</dbReference>
<keyword evidence="7 12" id="KW-0489">Methyltransferase</keyword>
<dbReference type="GO" id="GO:0005737">
    <property type="term" value="C:cytoplasm"/>
    <property type="evidence" value="ECO:0007669"/>
    <property type="project" value="UniProtKB-SubCell"/>
</dbReference>
<accession>A0A7Z0GNV9</accession>